<evidence type="ECO:0000256" key="6">
    <source>
        <dbReference type="ARBA" id="ARBA00023018"/>
    </source>
</evidence>
<evidence type="ECO:0000256" key="15">
    <source>
        <dbReference type="SAM" id="MobiDB-lite"/>
    </source>
</evidence>
<evidence type="ECO:0000256" key="1">
    <source>
        <dbReference type="ARBA" id="ARBA00022448"/>
    </source>
</evidence>
<name>A0A8T2PBB7_9TELE</name>
<comment type="caution">
    <text evidence="19">The sequence shown here is derived from an EMBL/GenBank/DDBJ whole genome shotgun (WGS) entry which is preliminary data.</text>
</comment>
<dbReference type="Gene3D" id="3.40.50.2300">
    <property type="match status" value="2"/>
</dbReference>
<dbReference type="FunFam" id="3.40.190.10:FF:000001">
    <property type="entry name" value="Glutamate receptor ionotropic, kainate 2"/>
    <property type="match status" value="1"/>
</dbReference>
<evidence type="ECO:0000256" key="12">
    <source>
        <dbReference type="ARBA" id="ARBA00023286"/>
    </source>
</evidence>
<dbReference type="Gene3D" id="3.40.190.10">
    <property type="entry name" value="Periplasmic binding protein-like II"/>
    <property type="match status" value="1"/>
</dbReference>
<dbReference type="InterPro" id="IPR028082">
    <property type="entry name" value="Peripla_BP_I"/>
</dbReference>
<evidence type="ECO:0000256" key="5">
    <source>
        <dbReference type="ARBA" id="ARBA00022989"/>
    </source>
</evidence>
<keyword evidence="10" id="KW-0325">Glycoprotein</keyword>
<comment type="subcellular location">
    <subcellularLocation>
        <location evidence="14">Postsynaptic cell membrane</location>
        <topology evidence="14">Multi-pass membrane protein</topology>
    </subcellularLocation>
</comment>
<keyword evidence="20" id="KW-1185">Reference proteome</keyword>
<dbReference type="SMART" id="SM00079">
    <property type="entry name" value="PBPe"/>
    <property type="match status" value="1"/>
</dbReference>
<protein>
    <recommendedName>
        <fullName evidence="21">Glutamate receptor 1-like</fullName>
    </recommendedName>
</protein>
<dbReference type="GO" id="GO:0045211">
    <property type="term" value="C:postsynaptic membrane"/>
    <property type="evidence" value="ECO:0007669"/>
    <property type="project" value="UniProtKB-SubCell"/>
</dbReference>
<evidence type="ECO:0000256" key="2">
    <source>
        <dbReference type="ARBA" id="ARBA00022475"/>
    </source>
</evidence>
<dbReference type="Pfam" id="PF01094">
    <property type="entry name" value="ANF_receptor"/>
    <property type="match status" value="2"/>
</dbReference>
<gene>
    <name evidence="19" type="ORF">JZ751_007151</name>
</gene>
<evidence type="ECO:0000256" key="9">
    <source>
        <dbReference type="ARBA" id="ARBA00023170"/>
    </source>
</evidence>
<keyword evidence="6" id="KW-0770">Synapse</keyword>
<dbReference type="GO" id="GO:0007166">
    <property type="term" value="P:cell surface receptor signaling pathway"/>
    <property type="evidence" value="ECO:0007669"/>
    <property type="project" value="UniProtKB-ARBA"/>
</dbReference>
<dbReference type="GO" id="GO:0022824">
    <property type="term" value="F:transmitter-gated monoatomic ion channel activity"/>
    <property type="evidence" value="ECO:0007669"/>
    <property type="project" value="UniProtKB-ARBA"/>
</dbReference>
<sequence length="626" mass="69753">MASTSYPHDHYTIVQPGLPHADQDCNEEAHFQPASLVLVVYPKTAPEVSEHPVGAKSSLAAAMGHWQKRLQQVCSQFSKGVYAIIGLYDKTTVNMLMSFCGALHVCFVTPSFPIETSNQFVIQLRPDLQDALVAVIGHYKWTKFVYMYSSDSGLTVMQRVLDTAAEKSWLVTSVNLETLTEIATQGRNLKNNHYILANLGFLDIDLTEFSKGGANVTGFQLMNYSNPLVSRSIQEWLEFDSKDLKIPKKRLKYTGALTYDGVSVMATAFQNLRKQRIDISRRGNAGDCLANPPAPWGQGIDIQRALQQVQIEGLTGHIQFDEKGRRTNYTVAVMELGPKGPKKTGYWNEAEKFVSTATASGNETGLQNRTYIVTTILESPYVMLKKNHDQLVGNDKYEGYCVELAAEIAKHVGYTYKLEIVSDGKYGARDPETKMWNGMVGELVYGKADVAVAPLTITLVREEVIDFSKPFMSLGISIMIKKPMKSKPGVFSFLDPLAYEIWMCIVFAYIGVSVVLFLVSRFSPYEWQGDETEEGADQQQNQNQNQSQSQQNQNQSQSQQGLSQSPQGQQQNQSQNQPQQPEHTNEFGIFNSLWFSLGAFMQQGCDISPRVGHSGTNLISSLSMPT</sequence>
<evidence type="ECO:0008006" key="21">
    <source>
        <dbReference type="Google" id="ProtNLM"/>
    </source>
</evidence>
<dbReference type="Pfam" id="PF10613">
    <property type="entry name" value="Lig_chan-Glu_bd"/>
    <property type="match status" value="1"/>
</dbReference>
<dbReference type="Gene3D" id="1.10.287.70">
    <property type="match status" value="1"/>
</dbReference>
<evidence type="ECO:0000259" key="18">
    <source>
        <dbReference type="SMART" id="SM00918"/>
    </source>
</evidence>
<keyword evidence="9" id="KW-0675">Receptor</keyword>
<keyword evidence="12" id="KW-1071">Ligand-gated ion channel</keyword>
<evidence type="ECO:0000256" key="10">
    <source>
        <dbReference type="ARBA" id="ARBA00023180"/>
    </source>
</evidence>
<evidence type="ECO:0000256" key="11">
    <source>
        <dbReference type="ARBA" id="ARBA00023257"/>
    </source>
</evidence>
<dbReference type="OrthoDB" id="5984008at2759"/>
<keyword evidence="4" id="KW-0732">Signal</keyword>
<dbReference type="EMBL" id="JAFBMS010000015">
    <property type="protein sequence ID" value="KAG9346808.1"/>
    <property type="molecule type" value="Genomic_DNA"/>
</dbReference>
<feature type="region of interest" description="Disordered" evidence="15">
    <location>
        <begin position="530"/>
        <end position="583"/>
    </location>
</feature>
<evidence type="ECO:0000259" key="17">
    <source>
        <dbReference type="SMART" id="SM00079"/>
    </source>
</evidence>
<evidence type="ECO:0000256" key="14">
    <source>
        <dbReference type="ARBA" id="ARBA00034104"/>
    </source>
</evidence>
<keyword evidence="7" id="KW-0406">Ion transport</keyword>
<accession>A0A8T2PBB7</accession>
<organism evidence="19 20">
    <name type="scientific">Albula glossodonta</name>
    <name type="common">roundjaw bonefish</name>
    <dbReference type="NCBI Taxonomy" id="121402"/>
    <lineage>
        <taxon>Eukaryota</taxon>
        <taxon>Metazoa</taxon>
        <taxon>Chordata</taxon>
        <taxon>Craniata</taxon>
        <taxon>Vertebrata</taxon>
        <taxon>Euteleostomi</taxon>
        <taxon>Actinopterygii</taxon>
        <taxon>Neopterygii</taxon>
        <taxon>Teleostei</taxon>
        <taxon>Albuliformes</taxon>
        <taxon>Albulidae</taxon>
        <taxon>Albula</taxon>
    </lineage>
</organism>
<dbReference type="PANTHER" id="PTHR18966">
    <property type="entry name" value="IONOTROPIC GLUTAMATE RECEPTOR"/>
    <property type="match status" value="1"/>
</dbReference>
<dbReference type="Proteomes" id="UP000824540">
    <property type="component" value="Unassembled WGS sequence"/>
</dbReference>
<evidence type="ECO:0000256" key="16">
    <source>
        <dbReference type="SAM" id="Phobius"/>
    </source>
</evidence>
<dbReference type="SMART" id="SM00918">
    <property type="entry name" value="Lig_chan-Glu_bd"/>
    <property type="match status" value="1"/>
</dbReference>
<evidence type="ECO:0000256" key="8">
    <source>
        <dbReference type="ARBA" id="ARBA00023136"/>
    </source>
</evidence>
<dbReference type="SUPFAM" id="SSF53822">
    <property type="entry name" value="Periplasmic binding protein-like I"/>
    <property type="match status" value="1"/>
</dbReference>
<evidence type="ECO:0000256" key="3">
    <source>
        <dbReference type="ARBA" id="ARBA00022692"/>
    </source>
</evidence>
<feature type="transmembrane region" description="Helical" evidence="16">
    <location>
        <begin position="497"/>
        <end position="519"/>
    </location>
</feature>
<feature type="domain" description="Ionotropic glutamate receptor L-glutamate and glycine-binding" evidence="18">
    <location>
        <begin position="380"/>
        <end position="445"/>
    </location>
</feature>
<evidence type="ECO:0000256" key="4">
    <source>
        <dbReference type="ARBA" id="ARBA00022729"/>
    </source>
</evidence>
<keyword evidence="2" id="KW-1003">Cell membrane</keyword>
<keyword evidence="11" id="KW-0628">Postsynaptic cell membrane</keyword>
<keyword evidence="1" id="KW-0813">Transport</keyword>
<dbReference type="Pfam" id="PF00060">
    <property type="entry name" value="Lig_chan"/>
    <property type="match status" value="1"/>
</dbReference>
<evidence type="ECO:0000256" key="7">
    <source>
        <dbReference type="ARBA" id="ARBA00023065"/>
    </source>
</evidence>
<keyword evidence="13" id="KW-0407">Ion channel</keyword>
<dbReference type="InterPro" id="IPR001828">
    <property type="entry name" value="ANF_lig-bd_rcpt"/>
</dbReference>
<proteinExistence type="predicted"/>
<dbReference type="AlphaFoldDB" id="A0A8T2PBB7"/>
<feature type="domain" description="Ionotropic glutamate receptor C-terminal" evidence="17">
    <location>
        <begin position="370"/>
        <end position="624"/>
    </location>
</feature>
<dbReference type="SUPFAM" id="SSF53850">
    <property type="entry name" value="Periplasmic binding protein-like II"/>
    <property type="match status" value="1"/>
</dbReference>
<evidence type="ECO:0000313" key="19">
    <source>
        <dbReference type="EMBL" id="KAG9346808.1"/>
    </source>
</evidence>
<reference evidence="19" key="1">
    <citation type="thesis" date="2021" institute="BYU ScholarsArchive" country="Provo, UT, USA">
        <title>Applications of and Algorithms for Genome Assembly and Genomic Analyses with an Emphasis on Marine Teleosts.</title>
        <authorList>
            <person name="Pickett B.D."/>
        </authorList>
    </citation>
    <scope>NUCLEOTIDE SEQUENCE</scope>
    <source>
        <strain evidence="19">HI-2016</strain>
    </source>
</reference>
<evidence type="ECO:0000256" key="13">
    <source>
        <dbReference type="ARBA" id="ARBA00023303"/>
    </source>
</evidence>
<dbReference type="InterPro" id="IPR019594">
    <property type="entry name" value="Glu/Gly-bd"/>
</dbReference>
<dbReference type="InterPro" id="IPR015683">
    <property type="entry name" value="Ionotropic_Glu_rcpt"/>
</dbReference>
<evidence type="ECO:0000313" key="20">
    <source>
        <dbReference type="Proteomes" id="UP000824540"/>
    </source>
</evidence>
<feature type="compositionally biased region" description="Low complexity" evidence="15">
    <location>
        <begin position="538"/>
        <end position="580"/>
    </location>
</feature>
<keyword evidence="8 16" id="KW-0472">Membrane</keyword>
<keyword evidence="3 16" id="KW-0812">Transmembrane</keyword>
<dbReference type="InterPro" id="IPR001320">
    <property type="entry name" value="Iontro_rcpt_C"/>
</dbReference>
<keyword evidence="5 16" id="KW-1133">Transmembrane helix</keyword>